<feature type="compositionally biased region" description="Polar residues" evidence="7">
    <location>
        <begin position="163"/>
        <end position="176"/>
    </location>
</feature>
<dbReference type="OrthoDB" id="21225at2759"/>
<proteinExistence type="predicted"/>
<feature type="compositionally biased region" description="Basic and acidic residues" evidence="7">
    <location>
        <begin position="178"/>
        <end position="205"/>
    </location>
</feature>
<dbReference type="SUPFAM" id="SSF55874">
    <property type="entry name" value="ATPase domain of HSP90 chaperone/DNA topoisomerase II/histidine kinase"/>
    <property type="match status" value="1"/>
</dbReference>
<keyword evidence="4" id="KW-0808">Transferase</keyword>
<evidence type="ECO:0000313" key="11">
    <source>
        <dbReference type="Proteomes" id="UP000199727"/>
    </source>
</evidence>
<evidence type="ECO:0000256" key="3">
    <source>
        <dbReference type="ARBA" id="ARBA00022553"/>
    </source>
</evidence>
<feature type="domain" description="Histidine kinase" evidence="8">
    <location>
        <begin position="840"/>
        <end position="1115"/>
    </location>
</feature>
<feature type="compositionally biased region" description="Polar residues" evidence="7">
    <location>
        <begin position="1391"/>
        <end position="1409"/>
    </location>
</feature>
<dbReference type="CDD" id="cd00082">
    <property type="entry name" value="HisKA"/>
    <property type="match status" value="1"/>
</dbReference>
<dbReference type="InterPro" id="IPR003594">
    <property type="entry name" value="HATPase_dom"/>
</dbReference>
<comment type="catalytic activity">
    <reaction evidence="1">
        <text>ATP + protein L-histidine = ADP + protein N-phospho-L-histidine.</text>
        <dbReference type="EC" id="2.7.13.3"/>
    </reaction>
</comment>
<feature type="compositionally biased region" description="Basic residues" evidence="7">
    <location>
        <begin position="240"/>
        <end position="251"/>
    </location>
</feature>
<dbReference type="SUPFAM" id="SSF47384">
    <property type="entry name" value="Homodimeric domain of signal transducing histidine kinase"/>
    <property type="match status" value="1"/>
</dbReference>
<dbReference type="Gene3D" id="3.30.565.10">
    <property type="entry name" value="Histidine kinase-like ATPase, C-terminal domain"/>
    <property type="match status" value="1"/>
</dbReference>
<dbReference type="SUPFAM" id="SSF55781">
    <property type="entry name" value="GAF domain-like"/>
    <property type="match status" value="1"/>
</dbReference>
<evidence type="ECO:0000256" key="1">
    <source>
        <dbReference type="ARBA" id="ARBA00000085"/>
    </source>
</evidence>
<protein>
    <recommendedName>
        <fullName evidence="2">histidine kinase</fullName>
        <ecNumber evidence="2">2.7.13.3</ecNumber>
    </recommendedName>
</protein>
<evidence type="ECO:0000259" key="9">
    <source>
        <dbReference type="PROSITE" id="PS50110"/>
    </source>
</evidence>
<feature type="compositionally biased region" description="Polar residues" evidence="7">
    <location>
        <begin position="8"/>
        <end position="30"/>
    </location>
</feature>
<evidence type="ECO:0000259" key="8">
    <source>
        <dbReference type="PROSITE" id="PS50109"/>
    </source>
</evidence>
<feature type="compositionally biased region" description="Polar residues" evidence="7">
    <location>
        <begin position="1358"/>
        <end position="1376"/>
    </location>
</feature>
<keyword evidence="5" id="KW-0418">Kinase</keyword>
<dbReference type="InterPro" id="IPR036097">
    <property type="entry name" value="HisK_dim/P_sf"/>
</dbReference>
<evidence type="ECO:0000256" key="7">
    <source>
        <dbReference type="SAM" id="MobiDB-lite"/>
    </source>
</evidence>
<feature type="region of interest" description="Disordered" evidence="7">
    <location>
        <begin position="95"/>
        <end position="114"/>
    </location>
</feature>
<feature type="compositionally biased region" description="Low complexity" evidence="7">
    <location>
        <begin position="545"/>
        <end position="557"/>
    </location>
</feature>
<dbReference type="InterPro" id="IPR011006">
    <property type="entry name" value="CheY-like_superfamily"/>
</dbReference>
<evidence type="ECO:0000313" key="10">
    <source>
        <dbReference type="EMBL" id="OXG10657.1"/>
    </source>
</evidence>
<dbReference type="EMBL" id="AMKT01000101">
    <property type="protein sequence ID" value="OXG10657.1"/>
    <property type="molecule type" value="Genomic_DNA"/>
</dbReference>
<feature type="modified residue" description="4-aspartylphosphate" evidence="6">
    <location>
        <position position="1505"/>
    </location>
</feature>
<dbReference type="FunFam" id="3.30.450.40:FF:000070">
    <property type="entry name" value="Unplaced genomic scaffold supercont1.28, whole genome shotgun sequence"/>
    <property type="match status" value="1"/>
</dbReference>
<dbReference type="InterPro" id="IPR036890">
    <property type="entry name" value="HATPase_C_sf"/>
</dbReference>
<dbReference type="PROSITE" id="PS50110">
    <property type="entry name" value="RESPONSE_REGULATORY"/>
    <property type="match status" value="1"/>
</dbReference>
<dbReference type="InterPro" id="IPR005467">
    <property type="entry name" value="His_kinase_dom"/>
</dbReference>
<feature type="domain" description="Response regulatory" evidence="9">
    <location>
        <begin position="1456"/>
        <end position="1625"/>
    </location>
</feature>
<evidence type="ECO:0000256" key="6">
    <source>
        <dbReference type="PROSITE-ProRule" id="PRU00169"/>
    </source>
</evidence>
<reference evidence="10 11" key="1">
    <citation type="submission" date="2017-06" db="EMBL/GenBank/DDBJ databases">
        <title>Global population genomics of the pathogenic fungus Cryptococcus neoformans var. grubii.</title>
        <authorList>
            <person name="Cuomo C."/>
            <person name="Litvintseva A."/>
            <person name="Chen Y."/>
            <person name="Young S."/>
            <person name="Zeng Q."/>
            <person name="Chapman S."/>
            <person name="Gujja S."/>
            <person name="Saif S."/>
            <person name="Birren B."/>
        </authorList>
    </citation>
    <scope>NUCLEOTIDE SEQUENCE [LARGE SCALE GENOMIC DNA]</scope>
    <source>
        <strain evidence="10 11">Tu259-1</strain>
    </source>
</reference>
<feature type="compositionally biased region" description="Low complexity" evidence="7">
    <location>
        <begin position="1377"/>
        <end position="1389"/>
    </location>
</feature>
<organism evidence="10 11">
    <name type="scientific">Cryptococcus neoformans Tu259-1</name>
    <dbReference type="NCBI Taxonomy" id="1230072"/>
    <lineage>
        <taxon>Eukaryota</taxon>
        <taxon>Fungi</taxon>
        <taxon>Dikarya</taxon>
        <taxon>Basidiomycota</taxon>
        <taxon>Agaricomycotina</taxon>
        <taxon>Tremellomycetes</taxon>
        <taxon>Tremellales</taxon>
        <taxon>Cryptococcaceae</taxon>
        <taxon>Cryptococcus</taxon>
        <taxon>Cryptococcus neoformans species complex</taxon>
    </lineage>
</organism>
<feature type="region of interest" description="Disordered" evidence="7">
    <location>
        <begin position="143"/>
        <end position="261"/>
    </location>
</feature>
<name>A0A854Q294_CRYNE</name>
<dbReference type="PRINTS" id="PR00344">
    <property type="entry name" value="BCTRLSENSOR"/>
</dbReference>
<dbReference type="GO" id="GO:0000155">
    <property type="term" value="F:phosphorelay sensor kinase activity"/>
    <property type="evidence" value="ECO:0007669"/>
    <property type="project" value="InterPro"/>
</dbReference>
<dbReference type="PANTHER" id="PTHR43047">
    <property type="entry name" value="TWO-COMPONENT HISTIDINE PROTEIN KINASE"/>
    <property type="match status" value="1"/>
</dbReference>
<dbReference type="GO" id="GO:0009927">
    <property type="term" value="F:histidine phosphotransfer kinase activity"/>
    <property type="evidence" value="ECO:0007669"/>
    <property type="project" value="TreeGrafter"/>
</dbReference>
<accession>A0A854Q294</accession>
<dbReference type="InterPro" id="IPR003661">
    <property type="entry name" value="HisK_dim/P_dom"/>
</dbReference>
<evidence type="ECO:0000256" key="5">
    <source>
        <dbReference type="ARBA" id="ARBA00022777"/>
    </source>
</evidence>
<keyword evidence="3 6" id="KW-0597">Phosphoprotein</keyword>
<sequence length="1632" mass="176711">MSDHNGSKPPSQDASSTVSVRNKKTSSTAENVEHVVSGPPTTQEEWDRFITDYTMGDLTQRSFLPTKSARSTSALGESIVGQDVVSQASVLPVSPTLSGQMPSTSLPIASSETSRAQVLETIASKSLDDTDILDENSQEPYAIHLNTSSSGPSNQDPDIPNIPMTNEPGQSCSTSKPAEGKTKKFKHPPDMTRENVEKLGDEYKMKAKRGKKASSKQEKKVKVRPMKGDYREPSEEESKKLRKRRARRPRSRGSWVSRREQSFDDPLLPAARDAPLDPALLDSATNSSTSISLADLGHNFAAERIRVREYFQKNGYLPPPRQTEEASRRRLRVIRRLGLENAEKFQVETIDRLARLAVSFFKTNAAVISVIGKSKQLFLSEIGFGARTCEVDMSVCYHAMTMSQAGDQCIVINDASKDWRFRKNPLVDEGRGPVQFYAGSPLRVGQGSKEAIIGTLCVVDDKPRDDFGEDQRELLADLAKCVVSELELLYSQQAAVESAKLHQISVDFLRRSLKHRPLEHAGRSAGTATGSGSTPMGSGRAGNDGSSASGSTRSLGSQKRIGGADEHQSDEMVDIYDEACREIRFALDAYAVAVVDLSQFHVFFPAYQNSSTGGGSTRAGSVMGTMTGSGAITVRPGASSSMDQSTSIASTVGEEDNPWDSKKKQARPTYSMNDPMAPVRTPQVLFIPSRPRAKSKWYNKSTEQQSGDVDTLAVLGYSCAYDNYAFNFTTSPAARKIVADFIASNVTTRKMWYTRDDSEGIAASITHLMPPGTETSLALPVFGFDGQVSFAVVACWKDPLYTYPAGAMQFVETIAGSLLASVLKERLLQAERAQLNFASAASHELRTPLHQINAAANILRTSLQPVLQSSDAPGELPSRLSADDRQEVLAQLDLIDSNSLSLAGILENVIDTLDVGKMSESQGNENRQMPDIVTPRDTSRAVSLSAALEEVVDDAMELESKTRRALGGKGLEDVEVILEVLPRQRGGWLTTKDIGPLARATGKVIHNAIKFTDKGHVHITVQDISREVILPTGYDNSLKVSTISIDIKDSGRGMSADFLDREILQPFSKEDPFVSGSGLGLTLTQRILELIGGKIAIASSPGKGTLVHIEVPVQFLNDDSNSDQDDLGHNDGAPDAIEESNAIRTDGIYLIGFATAKNSALRRVGKSLTRQLKLHKCRVVTEINYASLIVAPEGEVRDAELARLCRSARPCVHVIVLERDRTKYGSIYTPSHLYAHTNPLQSRSSPAATLLTPQDQEYLDRVPIIHLTRPIRPSVVRRIMDPAPEMSRKSEQYVSDVVGGDEAKEEAAIGARPSIDHVQKPPSASAPFSEGAEFKPRPITSANPAVTTSTAPPATLEGGSTSDVGSGSEMQNEDQPSVSSSSISGSDTRSGTEGLSGTSVSANGTNEASESAVYGGSETSETSETSNRSTTEVNGKNEGKSDKTSKQSTKGLNLLKVLVVEDNVINRKILTTMLRRVSCSFAEAVDGVDAVDQFSVFQPDLVLLDITMPRKDGFAAAAEMRRLETVRQIAEKDVPNSSSPIAAELIENALGSLDLNAHAPGSSSVSSSPGSSHNIKLKKRARIIAVTAMSAEHQKRKGLYECGIDHWMTKPLSMSVLRSMVEKMKEEINEGT</sequence>
<feature type="region of interest" description="Disordered" evidence="7">
    <location>
        <begin position="634"/>
        <end position="674"/>
    </location>
</feature>
<dbReference type="InterPro" id="IPR001789">
    <property type="entry name" value="Sig_transdc_resp-reg_receiver"/>
</dbReference>
<feature type="compositionally biased region" description="Basic and acidic residues" evidence="7">
    <location>
        <begin position="215"/>
        <end position="239"/>
    </location>
</feature>
<feature type="compositionally biased region" description="Polar residues" evidence="7">
    <location>
        <begin position="145"/>
        <end position="156"/>
    </location>
</feature>
<dbReference type="EC" id="2.7.13.3" evidence="2"/>
<dbReference type="Gene3D" id="3.30.450.40">
    <property type="match status" value="1"/>
</dbReference>
<dbReference type="SMART" id="SM00448">
    <property type="entry name" value="REC"/>
    <property type="match status" value="1"/>
</dbReference>
<dbReference type="CDD" id="cd17546">
    <property type="entry name" value="REC_hyHK_CKI1_RcsC-like"/>
    <property type="match status" value="1"/>
</dbReference>
<feature type="compositionally biased region" description="Low complexity" evidence="7">
    <location>
        <begin position="1417"/>
        <end position="1432"/>
    </location>
</feature>
<comment type="caution">
    <text evidence="10">The sequence shown here is derived from an EMBL/GenBank/DDBJ whole genome shotgun (WGS) entry which is preliminary data.</text>
</comment>
<feature type="region of interest" description="Disordered" evidence="7">
    <location>
        <begin position="1"/>
        <end position="48"/>
    </location>
</feature>
<dbReference type="SUPFAM" id="SSF52172">
    <property type="entry name" value="CheY-like"/>
    <property type="match status" value="1"/>
</dbReference>
<gene>
    <name evidence="10" type="ORF">C361_06689</name>
</gene>
<feature type="region of interest" description="Disordered" evidence="7">
    <location>
        <begin position="1282"/>
        <end position="1447"/>
    </location>
</feature>
<dbReference type="InterPro" id="IPR029016">
    <property type="entry name" value="GAF-like_dom_sf"/>
</dbReference>
<dbReference type="PANTHER" id="PTHR43047:SF72">
    <property type="entry name" value="OSMOSENSING HISTIDINE PROTEIN KINASE SLN1"/>
    <property type="match status" value="1"/>
</dbReference>
<feature type="compositionally biased region" description="Basic and acidic residues" evidence="7">
    <location>
        <begin position="1435"/>
        <end position="1445"/>
    </location>
</feature>
<dbReference type="PROSITE" id="PS50109">
    <property type="entry name" value="HIS_KIN"/>
    <property type="match status" value="1"/>
</dbReference>
<evidence type="ECO:0000256" key="4">
    <source>
        <dbReference type="ARBA" id="ARBA00022679"/>
    </source>
</evidence>
<feature type="compositionally biased region" description="Low complexity" evidence="7">
    <location>
        <begin position="523"/>
        <end position="538"/>
    </location>
</feature>
<dbReference type="SMART" id="SM00387">
    <property type="entry name" value="HATPase_c"/>
    <property type="match status" value="1"/>
</dbReference>
<feature type="compositionally biased region" description="Low complexity" evidence="7">
    <location>
        <begin position="1340"/>
        <end position="1355"/>
    </location>
</feature>
<dbReference type="Gene3D" id="1.10.287.130">
    <property type="match status" value="1"/>
</dbReference>
<dbReference type="GO" id="GO:0005886">
    <property type="term" value="C:plasma membrane"/>
    <property type="evidence" value="ECO:0007669"/>
    <property type="project" value="TreeGrafter"/>
</dbReference>
<evidence type="ECO:0000256" key="2">
    <source>
        <dbReference type="ARBA" id="ARBA00012438"/>
    </source>
</evidence>
<feature type="compositionally biased region" description="Polar residues" evidence="7">
    <location>
        <begin position="638"/>
        <end position="650"/>
    </location>
</feature>
<dbReference type="Pfam" id="PF00072">
    <property type="entry name" value="Response_reg"/>
    <property type="match status" value="1"/>
</dbReference>
<dbReference type="Gene3D" id="3.40.50.2300">
    <property type="match status" value="1"/>
</dbReference>
<dbReference type="Pfam" id="PF02518">
    <property type="entry name" value="HATPase_c"/>
    <property type="match status" value="1"/>
</dbReference>
<dbReference type="InterPro" id="IPR004358">
    <property type="entry name" value="Sig_transdc_His_kin-like_C"/>
</dbReference>
<dbReference type="Proteomes" id="UP000199727">
    <property type="component" value="Unassembled WGS sequence"/>
</dbReference>
<feature type="region of interest" description="Disordered" evidence="7">
    <location>
        <begin position="519"/>
        <end position="567"/>
    </location>
</feature>